<dbReference type="GO" id="GO:0000156">
    <property type="term" value="F:phosphorelay response regulator activity"/>
    <property type="evidence" value="ECO:0007669"/>
    <property type="project" value="TreeGrafter"/>
</dbReference>
<dbReference type="InterPro" id="IPR011006">
    <property type="entry name" value="CheY-like_superfamily"/>
</dbReference>
<dbReference type="SMART" id="SM00862">
    <property type="entry name" value="Trans_reg_C"/>
    <property type="match status" value="1"/>
</dbReference>
<feature type="modified residue" description="4-aspartylphosphate" evidence="6">
    <location>
        <position position="51"/>
    </location>
</feature>
<evidence type="ECO:0000256" key="1">
    <source>
        <dbReference type="ARBA" id="ARBA00022553"/>
    </source>
</evidence>
<keyword evidence="3" id="KW-0805">Transcription regulation</keyword>
<dbReference type="PANTHER" id="PTHR48111">
    <property type="entry name" value="REGULATOR OF RPOS"/>
    <property type="match status" value="1"/>
</dbReference>
<keyword evidence="1 6" id="KW-0597">Phosphoprotein</keyword>
<protein>
    <submittedName>
        <fullName evidence="10">Two component transcriptional regulator, winged helix family</fullName>
    </submittedName>
</protein>
<dbReference type="InterPro" id="IPR039420">
    <property type="entry name" value="WalR-like"/>
</dbReference>
<dbReference type="EMBL" id="CP002630">
    <property type="protein sequence ID" value="AEB11304.1"/>
    <property type="molecule type" value="Genomic_DNA"/>
</dbReference>
<evidence type="ECO:0000259" key="9">
    <source>
        <dbReference type="PROSITE" id="PS51755"/>
    </source>
</evidence>
<dbReference type="Gene3D" id="1.10.10.10">
    <property type="entry name" value="Winged helix-like DNA-binding domain superfamily/Winged helix DNA-binding domain"/>
    <property type="match status" value="1"/>
</dbReference>
<evidence type="ECO:0000256" key="3">
    <source>
        <dbReference type="ARBA" id="ARBA00023015"/>
    </source>
</evidence>
<organism evidence="10 11">
    <name type="scientific">Marinithermus hydrothermalis (strain DSM 14884 / JCM 11576 / T1)</name>
    <dbReference type="NCBI Taxonomy" id="869210"/>
    <lineage>
        <taxon>Bacteria</taxon>
        <taxon>Thermotogati</taxon>
        <taxon>Deinococcota</taxon>
        <taxon>Deinococci</taxon>
        <taxon>Thermales</taxon>
        <taxon>Thermaceae</taxon>
        <taxon>Marinithermus</taxon>
    </lineage>
</organism>
<evidence type="ECO:0000313" key="10">
    <source>
        <dbReference type="EMBL" id="AEB11304.1"/>
    </source>
</evidence>
<evidence type="ECO:0000256" key="7">
    <source>
        <dbReference type="PROSITE-ProRule" id="PRU01091"/>
    </source>
</evidence>
<dbReference type="KEGG" id="mhd:Marky_0553"/>
<dbReference type="AlphaFoldDB" id="F2NNT0"/>
<dbReference type="CDD" id="cd00383">
    <property type="entry name" value="trans_reg_C"/>
    <property type="match status" value="1"/>
</dbReference>
<dbReference type="GO" id="GO:0032993">
    <property type="term" value="C:protein-DNA complex"/>
    <property type="evidence" value="ECO:0007669"/>
    <property type="project" value="TreeGrafter"/>
</dbReference>
<dbReference type="SUPFAM" id="SSF52172">
    <property type="entry name" value="CheY-like"/>
    <property type="match status" value="1"/>
</dbReference>
<dbReference type="STRING" id="869210.Marky_0553"/>
<dbReference type="eggNOG" id="COG0745">
    <property type="taxonomic scope" value="Bacteria"/>
</dbReference>
<dbReference type="InterPro" id="IPR001867">
    <property type="entry name" value="OmpR/PhoB-type_DNA-bd"/>
</dbReference>
<dbReference type="GO" id="GO:0000976">
    <property type="term" value="F:transcription cis-regulatory region binding"/>
    <property type="evidence" value="ECO:0007669"/>
    <property type="project" value="TreeGrafter"/>
</dbReference>
<dbReference type="CDD" id="cd17624">
    <property type="entry name" value="REC_OmpR_PmrA-like"/>
    <property type="match status" value="1"/>
</dbReference>
<dbReference type="SMART" id="SM00448">
    <property type="entry name" value="REC"/>
    <property type="match status" value="1"/>
</dbReference>
<feature type="domain" description="OmpR/PhoB-type" evidence="9">
    <location>
        <begin position="126"/>
        <end position="218"/>
    </location>
</feature>
<dbReference type="Gene3D" id="6.10.250.690">
    <property type="match status" value="1"/>
</dbReference>
<dbReference type="HOGENOM" id="CLU_000445_30_1_0"/>
<dbReference type="InterPro" id="IPR001789">
    <property type="entry name" value="Sig_transdc_resp-reg_receiver"/>
</dbReference>
<evidence type="ECO:0000256" key="5">
    <source>
        <dbReference type="ARBA" id="ARBA00023163"/>
    </source>
</evidence>
<dbReference type="RefSeq" id="WP_013703356.1">
    <property type="nucleotide sequence ID" value="NC_015387.1"/>
</dbReference>
<dbReference type="PROSITE" id="PS51755">
    <property type="entry name" value="OMPR_PHOB"/>
    <property type="match status" value="1"/>
</dbReference>
<name>F2NNT0_MARHT</name>
<dbReference type="Gene3D" id="3.40.50.2300">
    <property type="match status" value="1"/>
</dbReference>
<dbReference type="OrthoDB" id="31391at2"/>
<reference evidence="10 11" key="1">
    <citation type="journal article" date="2012" name="Stand. Genomic Sci.">
        <title>Complete genome sequence of the aerobic, heterotroph Marinithermus hydrothermalis type strain (T1(T)) from a deep-sea hydrothermal vent chimney.</title>
        <authorList>
            <person name="Copeland A."/>
            <person name="Gu W."/>
            <person name="Yasawong M."/>
            <person name="Lapidus A."/>
            <person name="Lucas S."/>
            <person name="Deshpande S."/>
            <person name="Pagani I."/>
            <person name="Tapia R."/>
            <person name="Cheng J.F."/>
            <person name="Goodwin L.A."/>
            <person name="Pitluck S."/>
            <person name="Liolios K."/>
            <person name="Ivanova N."/>
            <person name="Mavromatis K."/>
            <person name="Mikhailova N."/>
            <person name="Pati A."/>
            <person name="Chen A."/>
            <person name="Palaniappan K."/>
            <person name="Land M."/>
            <person name="Pan C."/>
            <person name="Brambilla E.M."/>
            <person name="Rohde M."/>
            <person name="Tindall B.J."/>
            <person name="Sikorski J."/>
            <person name="Goker M."/>
            <person name="Detter J.C."/>
            <person name="Bristow J."/>
            <person name="Eisen J.A."/>
            <person name="Markowitz V."/>
            <person name="Hugenholtz P."/>
            <person name="Kyrpides N.C."/>
            <person name="Klenk H.P."/>
            <person name="Woyke T."/>
        </authorList>
    </citation>
    <scope>NUCLEOTIDE SEQUENCE [LARGE SCALE GENOMIC DNA]</scope>
    <source>
        <strain evidence="11">DSM 14884 / JCM 11576 / T1</strain>
    </source>
</reference>
<dbReference type="PROSITE" id="PS50110">
    <property type="entry name" value="RESPONSE_REGULATORY"/>
    <property type="match status" value="1"/>
</dbReference>
<evidence type="ECO:0000259" key="8">
    <source>
        <dbReference type="PROSITE" id="PS50110"/>
    </source>
</evidence>
<keyword evidence="5" id="KW-0804">Transcription</keyword>
<dbReference type="PANTHER" id="PTHR48111:SF22">
    <property type="entry name" value="REGULATOR OF RPOS"/>
    <property type="match status" value="1"/>
</dbReference>
<dbReference type="GO" id="GO:0006355">
    <property type="term" value="P:regulation of DNA-templated transcription"/>
    <property type="evidence" value="ECO:0007669"/>
    <property type="project" value="InterPro"/>
</dbReference>
<gene>
    <name evidence="10" type="ordered locus">Marky_0553</name>
</gene>
<sequence length="218" mass="24567">MRILLVEDEPTVAEPLRALLTREGYAVTWAPDLEAAWRALTDGEPDLAILDVMLPEDENGGFVFAQQLREAGYQGPILFLTARDALEDRVAGLDLGGDDYLVKPFALRELLARVRALLRREAQTKQSRLVRGPLEVDLAARRVRYDGRSVVLTEKEFALLEHFALYPEKTFTVEELLERCFPGTTSGPRIVRVYVHRLRQKLAPQVIETVPGGYRLGV</sequence>
<accession>F2NNT0</accession>
<keyword evidence="2" id="KW-0902">Two-component regulatory system</keyword>
<feature type="DNA-binding region" description="OmpR/PhoB-type" evidence="7">
    <location>
        <begin position="126"/>
        <end position="218"/>
    </location>
</feature>
<feature type="domain" description="Response regulatory" evidence="8">
    <location>
        <begin position="2"/>
        <end position="118"/>
    </location>
</feature>
<evidence type="ECO:0000256" key="6">
    <source>
        <dbReference type="PROSITE-ProRule" id="PRU00169"/>
    </source>
</evidence>
<dbReference type="Pfam" id="PF00486">
    <property type="entry name" value="Trans_reg_C"/>
    <property type="match status" value="1"/>
</dbReference>
<keyword evidence="11" id="KW-1185">Reference proteome</keyword>
<dbReference type="GO" id="GO:0005829">
    <property type="term" value="C:cytosol"/>
    <property type="evidence" value="ECO:0007669"/>
    <property type="project" value="TreeGrafter"/>
</dbReference>
<dbReference type="InterPro" id="IPR036388">
    <property type="entry name" value="WH-like_DNA-bd_sf"/>
</dbReference>
<evidence type="ECO:0000313" key="11">
    <source>
        <dbReference type="Proteomes" id="UP000007030"/>
    </source>
</evidence>
<dbReference type="Pfam" id="PF00072">
    <property type="entry name" value="Response_reg"/>
    <property type="match status" value="1"/>
</dbReference>
<keyword evidence="4 7" id="KW-0238">DNA-binding</keyword>
<proteinExistence type="predicted"/>
<evidence type="ECO:0000256" key="2">
    <source>
        <dbReference type="ARBA" id="ARBA00023012"/>
    </source>
</evidence>
<evidence type="ECO:0000256" key="4">
    <source>
        <dbReference type="ARBA" id="ARBA00023125"/>
    </source>
</evidence>
<dbReference type="Proteomes" id="UP000007030">
    <property type="component" value="Chromosome"/>
</dbReference>